<feature type="domain" description="VWFA" evidence="1">
    <location>
        <begin position="88"/>
        <end position="261"/>
    </location>
</feature>
<dbReference type="PANTHER" id="PTHR41248:SF1">
    <property type="entry name" value="NORD PROTEIN"/>
    <property type="match status" value="1"/>
</dbReference>
<dbReference type="SMART" id="SM00327">
    <property type="entry name" value="VWA"/>
    <property type="match status" value="1"/>
</dbReference>
<sequence>MFNPKPRGDIHTPGYHAYVTLHDWTVPSTKLSSAIGRLSDKDKSALDSAWAELLSGLTGWKTKNLILAADMAAEIRDRVPESGLRDTAISILFDQSGSMRGQKMLYAAASADIVQEFLSTLGIKVELLGFTTCGWRGGQSRRIWNDDGRPPNPGRLNDLLHVIYRDATDNRQSSMGVALQPMLRPDLPKENIDGEAIEWASGRLRERPEARKILLVVSDGAPVDDATLLANGTHYLHDHLLQVIGELEAAGDIELLAIGLGFSAERYYRVSAHCKIPYDLAGAMLALLRARLITSQNTQGQDRTPRL</sequence>
<accession>A0ABZ0VM77</accession>
<dbReference type="InterPro" id="IPR036465">
    <property type="entry name" value="vWFA_dom_sf"/>
</dbReference>
<protein>
    <submittedName>
        <fullName evidence="2">Cobalamin biosynthesis protein CobT</fullName>
    </submittedName>
</protein>
<keyword evidence="3" id="KW-1185">Reference proteome</keyword>
<dbReference type="InterPro" id="IPR051928">
    <property type="entry name" value="NorD/CobT"/>
</dbReference>
<reference evidence="2 3" key="1">
    <citation type="submission" date="2023-11" db="EMBL/GenBank/DDBJ databases">
        <authorList>
            <person name="Panchal A.K."/>
            <person name="Meaney J.S."/>
            <person name="Karas B.J."/>
            <person name="diCenzo G.C."/>
        </authorList>
    </citation>
    <scope>NUCLEOTIDE SEQUENCE [LARGE SCALE GENOMIC DNA]</scope>
    <source>
        <strain evidence="2 3">NZP2235</strain>
    </source>
</reference>
<evidence type="ECO:0000313" key="3">
    <source>
        <dbReference type="Proteomes" id="UP001322481"/>
    </source>
</evidence>
<evidence type="ECO:0000313" key="2">
    <source>
        <dbReference type="EMBL" id="WQB98572.1"/>
    </source>
</evidence>
<dbReference type="PANTHER" id="PTHR41248">
    <property type="entry name" value="NORD PROTEIN"/>
    <property type="match status" value="1"/>
</dbReference>
<dbReference type="EMBL" id="CP139858">
    <property type="protein sequence ID" value="WQB98572.1"/>
    <property type="molecule type" value="Genomic_DNA"/>
</dbReference>
<dbReference type="Pfam" id="PF11775">
    <property type="entry name" value="CobT_C"/>
    <property type="match status" value="1"/>
</dbReference>
<dbReference type="RefSeq" id="WP_322418842.1">
    <property type="nucleotide sequence ID" value="NZ_CP139858.1"/>
</dbReference>
<dbReference type="InterPro" id="IPR025861">
    <property type="entry name" value="CobT_VWA_dom"/>
</dbReference>
<proteinExistence type="predicted"/>
<gene>
    <name evidence="2" type="ORF">U0R22_002729</name>
</gene>
<dbReference type="PROSITE" id="PS50234">
    <property type="entry name" value="VWFA"/>
    <property type="match status" value="1"/>
</dbReference>
<dbReference type="InterPro" id="IPR002035">
    <property type="entry name" value="VWF_A"/>
</dbReference>
<evidence type="ECO:0000259" key="1">
    <source>
        <dbReference type="PROSITE" id="PS50234"/>
    </source>
</evidence>
<dbReference type="Gene3D" id="3.40.50.410">
    <property type="entry name" value="von Willebrand factor, type A domain"/>
    <property type="match status" value="1"/>
</dbReference>
<dbReference type="SUPFAM" id="SSF53300">
    <property type="entry name" value="vWA-like"/>
    <property type="match status" value="1"/>
</dbReference>
<name>A0ABZ0VM77_9HYPH</name>
<dbReference type="Proteomes" id="UP001322481">
    <property type="component" value="Chromosome"/>
</dbReference>
<organism evidence="2 3">
    <name type="scientific">Mesorhizobium huakuii</name>
    <dbReference type="NCBI Taxonomy" id="28104"/>
    <lineage>
        <taxon>Bacteria</taxon>
        <taxon>Pseudomonadati</taxon>
        <taxon>Pseudomonadota</taxon>
        <taxon>Alphaproteobacteria</taxon>
        <taxon>Hyphomicrobiales</taxon>
        <taxon>Phyllobacteriaceae</taxon>
        <taxon>Mesorhizobium</taxon>
    </lineage>
</organism>